<dbReference type="Pfam" id="PF21530">
    <property type="entry name" value="Pif1_2B_dom"/>
    <property type="match status" value="1"/>
</dbReference>
<dbReference type="GO" id="GO:0005524">
    <property type="term" value="F:ATP binding"/>
    <property type="evidence" value="ECO:0007669"/>
    <property type="project" value="UniProtKB-KW"/>
</dbReference>
<dbReference type="CDD" id="cd18809">
    <property type="entry name" value="SF1_C_RecD"/>
    <property type="match status" value="1"/>
</dbReference>
<dbReference type="GO" id="GO:0043139">
    <property type="term" value="F:5'-3' DNA helicase activity"/>
    <property type="evidence" value="ECO:0007669"/>
    <property type="project" value="UniProtKB-EC"/>
</dbReference>
<keyword evidence="6" id="KW-1185">Reference proteome</keyword>
<evidence type="ECO:0000313" key="6">
    <source>
        <dbReference type="Proteomes" id="UP001177003"/>
    </source>
</evidence>
<dbReference type="EMBL" id="OX465078">
    <property type="protein sequence ID" value="CAI9270649.1"/>
    <property type="molecule type" value="Genomic_DNA"/>
</dbReference>
<accession>A0AA35V535</accession>
<dbReference type="InterPro" id="IPR010285">
    <property type="entry name" value="DNA_helicase_pif1-like_DEAD"/>
</dbReference>
<evidence type="ECO:0000259" key="2">
    <source>
        <dbReference type="Pfam" id="PF05970"/>
    </source>
</evidence>
<sequence>MPPSRKRRYTVDEHIASSSNHPTDSLYIDNGDCTYVCENCYALFWYDERVSVMSSNRAWYNHCCKNGQVKLPFSMIPPPSLVTLFDQPEFLADIRAYNSMFAMTSFGAKVDESINIGYGPYVFKIEGRVYHRLGSYCPPPNERPQFLQMYIYDTENEVSNRMSFFANENRTPLNSGIVTLLIQILDNTNKLVRLFRNARDLCHSSDILTFSIRLYNSYNSSRYGNPTPGCIGAILSDLDPESDGYDIVIRHRVNGPQRINTLHPLYMPLQYPLLFIHGESGWSHKLRLTGDEQAKDKKITMNMFYSYQLHDRLNLYTLILRGGRLFQQYIVDAYACIEQDRLNYFRYNKNALRNEFLQGIHDAVMRGDSKGKDIGKRIFFPSTFTGGPRYMYKHYQDALAICRIHGNPQYFITFTCNVKWPEICRYMDRFPALKAEDRPDIIARVFHMKLLSLTNFLKTQKPFGKVSADLYTIEFQKRGLPHCHLLLWIDHPNKIKDASQLDEYISAEIPDPITDPILYRIVTESMMHGPCGIAKDDAPCMSTGSCSKKFPKEYQMVFTFDKNGYARYKRRRTSHFVQKNGIFLDNSYVVPYNPALLLHFHAYINVEYCGWNMLIKYLFKYISKGADRIKFAITKNPSTIADIRTNAPVEIDEIKNFVDSRFICPHEATWRIFDFIIHYRNPPVQVLAVHLENMQNVTFRDNEQLHNVVSNPYAKATTLTEWLANNNIDANGRDLRYVDYLSEYRWVQNGKHWKRRVTDRTPAIGRLIYVHPSAGEAFYLRIMLSHQKGCRSFEDIRTVGGELLPTFRSACEKLELLGDDNEWFTAIEEQQWKKFDDDASYTQHIVNDEDQMQYVLYEIELLLRSGTSATSLSAFGLPMPKAEMLAALTNRLLMEEKNYDRKKLTEDHDSYYATLHPEQKLIYEYVMTSLRRNEQVLSFVYGHGGTGKTFLWKTLISGLRSKGKIVLAVAASGIASLLLPSGRTTHSHFKIPLDLTDSSLCNIKKNTQLAQLLIETTLIIWDEAPMNDRRCFESLDKSLKDLTGCTDQPFGHKSILLGGDFRQTLPVKCKASKTEILNSSLPRSHLWKYFKVYRLTENMRLQRPNIDITSTLEVETFSQWLLAVGNGELGIPENDGPCNAKKIEIPPQYMIPPHVSALQELIGFIYDNITLENPTILNLSEKAIVCPKNETVHEINMMVLKKTAGNSKIYLSTDSIILNAGCDGDSGLLYPPEYLHMLNFNGIPPHQLELKINAPVILMRNISPIYGLCNGTRLIITQLLSRVIEAEIMTGTAIGCKVYIPRITLTHTDNELPFTLKRKQFPLKLCYAMTINKSQGQSLKKIGIYLPQPVFGHGQLYVALSRATSPQSLKLLTIPQPNEPANLTRNIVYSDLLTEIDNTFNHN</sequence>
<dbReference type="FunFam" id="3.40.50.300:FF:002884">
    <property type="entry name" value="ATP-dependent DNA helicase"/>
    <property type="match status" value="1"/>
</dbReference>
<keyword evidence="1" id="KW-0347">Helicase</keyword>
<dbReference type="GO" id="GO:0016787">
    <property type="term" value="F:hydrolase activity"/>
    <property type="evidence" value="ECO:0007669"/>
    <property type="project" value="UniProtKB-KW"/>
</dbReference>
<dbReference type="InterPro" id="IPR049163">
    <property type="entry name" value="Pif1-like_2B_dom"/>
</dbReference>
<comment type="catalytic activity">
    <reaction evidence="1">
        <text>ATP + H2O = ADP + phosphate + H(+)</text>
        <dbReference type="Rhea" id="RHEA:13065"/>
        <dbReference type="ChEBI" id="CHEBI:15377"/>
        <dbReference type="ChEBI" id="CHEBI:15378"/>
        <dbReference type="ChEBI" id="CHEBI:30616"/>
        <dbReference type="ChEBI" id="CHEBI:43474"/>
        <dbReference type="ChEBI" id="CHEBI:456216"/>
        <dbReference type="EC" id="5.6.2.3"/>
    </reaction>
</comment>
<evidence type="ECO:0000313" key="5">
    <source>
        <dbReference type="EMBL" id="CAI9270649.1"/>
    </source>
</evidence>
<feature type="domain" description="DNA helicase Pif1-like 2B" evidence="4">
    <location>
        <begin position="1233"/>
        <end position="1279"/>
    </location>
</feature>
<dbReference type="PANTHER" id="PTHR10492">
    <property type="match status" value="1"/>
</dbReference>
<dbReference type="GO" id="GO:0006310">
    <property type="term" value="P:DNA recombination"/>
    <property type="evidence" value="ECO:0007669"/>
    <property type="project" value="UniProtKB-KW"/>
</dbReference>
<gene>
    <name evidence="5" type="ORF">LSALG_LOCUS10951</name>
</gene>
<keyword evidence="1" id="KW-0067">ATP-binding</keyword>
<feature type="domain" description="DNA helicase Pif1-like DEAD-box helicase" evidence="2">
    <location>
        <begin position="915"/>
        <end position="1129"/>
    </location>
</feature>
<comment type="cofactor">
    <cofactor evidence="1">
        <name>Mg(2+)</name>
        <dbReference type="ChEBI" id="CHEBI:18420"/>
    </cofactor>
</comment>
<keyword evidence="1" id="KW-0233">DNA recombination</keyword>
<keyword evidence="1" id="KW-0227">DNA damage</keyword>
<dbReference type="InterPro" id="IPR025476">
    <property type="entry name" value="Helitron_helicase-like"/>
</dbReference>
<dbReference type="GO" id="GO:0000723">
    <property type="term" value="P:telomere maintenance"/>
    <property type="evidence" value="ECO:0007669"/>
    <property type="project" value="InterPro"/>
</dbReference>
<dbReference type="EC" id="5.6.2.3" evidence="1"/>
<evidence type="ECO:0000259" key="3">
    <source>
        <dbReference type="Pfam" id="PF14214"/>
    </source>
</evidence>
<comment type="similarity">
    <text evidence="1">Belongs to the helicase family.</text>
</comment>
<dbReference type="SUPFAM" id="SSF52540">
    <property type="entry name" value="P-loop containing nucleoside triphosphate hydrolases"/>
    <property type="match status" value="2"/>
</dbReference>
<dbReference type="InterPro" id="IPR027417">
    <property type="entry name" value="P-loop_NTPase"/>
</dbReference>
<keyword evidence="1" id="KW-0378">Hydrolase</keyword>
<dbReference type="Pfam" id="PF05970">
    <property type="entry name" value="PIF1"/>
    <property type="match status" value="1"/>
</dbReference>
<keyword evidence="1" id="KW-0547">Nucleotide-binding</keyword>
<feature type="domain" description="Helitron helicase-like" evidence="3">
    <location>
        <begin position="304"/>
        <end position="487"/>
    </location>
</feature>
<evidence type="ECO:0000256" key="1">
    <source>
        <dbReference type="RuleBase" id="RU363044"/>
    </source>
</evidence>
<dbReference type="Proteomes" id="UP001177003">
    <property type="component" value="Chromosome 2"/>
</dbReference>
<dbReference type="Gene3D" id="3.40.50.300">
    <property type="entry name" value="P-loop containing nucleotide triphosphate hydrolases"/>
    <property type="match status" value="1"/>
</dbReference>
<evidence type="ECO:0000259" key="4">
    <source>
        <dbReference type="Pfam" id="PF21530"/>
    </source>
</evidence>
<dbReference type="PANTHER" id="PTHR10492:SF96">
    <property type="entry name" value="ATP-DEPENDENT DNA HELICASE"/>
    <property type="match status" value="1"/>
</dbReference>
<dbReference type="Pfam" id="PF14214">
    <property type="entry name" value="Helitron_like_N"/>
    <property type="match status" value="1"/>
</dbReference>
<protein>
    <recommendedName>
        <fullName evidence="1">ATP-dependent DNA helicase</fullName>
        <ecNumber evidence="1">5.6.2.3</ecNumber>
    </recommendedName>
</protein>
<proteinExistence type="inferred from homology"/>
<dbReference type="GO" id="GO:0006281">
    <property type="term" value="P:DNA repair"/>
    <property type="evidence" value="ECO:0007669"/>
    <property type="project" value="UniProtKB-KW"/>
</dbReference>
<keyword evidence="1" id="KW-0234">DNA repair</keyword>
<name>A0AA35V535_LACSI</name>
<reference evidence="5" key="1">
    <citation type="submission" date="2023-04" db="EMBL/GenBank/DDBJ databases">
        <authorList>
            <person name="Vijverberg K."/>
            <person name="Xiong W."/>
            <person name="Schranz E."/>
        </authorList>
    </citation>
    <scope>NUCLEOTIDE SEQUENCE</scope>
</reference>
<organism evidence="5 6">
    <name type="scientific">Lactuca saligna</name>
    <name type="common">Willowleaf lettuce</name>
    <dbReference type="NCBI Taxonomy" id="75948"/>
    <lineage>
        <taxon>Eukaryota</taxon>
        <taxon>Viridiplantae</taxon>
        <taxon>Streptophyta</taxon>
        <taxon>Embryophyta</taxon>
        <taxon>Tracheophyta</taxon>
        <taxon>Spermatophyta</taxon>
        <taxon>Magnoliopsida</taxon>
        <taxon>eudicotyledons</taxon>
        <taxon>Gunneridae</taxon>
        <taxon>Pentapetalae</taxon>
        <taxon>asterids</taxon>
        <taxon>campanulids</taxon>
        <taxon>Asterales</taxon>
        <taxon>Asteraceae</taxon>
        <taxon>Cichorioideae</taxon>
        <taxon>Cichorieae</taxon>
        <taxon>Lactucinae</taxon>
        <taxon>Lactuca</taxon>
    </lineage>
</organism>